<feature type="compositionally biased region" description="Basic and acidic residues" evidence="3">
    <location>
        <begin position="755"/>
        <end position="769"/>
    </location>
</feature>
<dbReference type="OrthoDB" id="19092at2759"/>
<feature type="compositionally biased region" description="Basic and acidic residues" evidence="3">
    <location>
        <begin position="729"/>
        <end position="740"/>
    </location>
</feature>
<evidence type="ECO:0000256" key="2">
    <source>
        <dbReference type="ARBA" id="ARBA00022949"/>
    </source>
</evidence>
<reference evidence="5 6" key="1">
    <citation type="journal article" date="2013" name="Nature">
        <title>Insights into bilaterian evolution from three spiralian genomes.</title>
        <authorList>
            <person name="Simakov O."/>
            <person name="Marletaz F."/>
            <person name="Cho S.J."/>
            <person name="Edsinger-Gonzales E."/>
            <person name="Havlak P."/>
            <person name="Hellsten U."/>
            <person name="Kuo D.H."/>
            <person name="Larsson T."/>
            <person name="Lv J."/>
            <person name="Arendt D."/>
            <person name="Savage R."/>
            <person name="Osoegawa K."/>
            <person name="de Jong P."/>
            <person name="Grimwood J."/>
            <person name="Chapman J.A."/>
            <person name="Shapiro H."/>
            <person name="Aerts A."/>
            <person name="Otillar R.P."/>
            <person name="Terry A.Y."/>
            <person name="Boore J.L."/>
            <person name="Grigoriev I.V."/>
            <person name="Lindberg D.R."/>
            <person name="Seaver E.C."/>
            <person name="Weisblat D.A."/>
            <person name="Putnam N.H."/>
            <person name="Rokhsar D.S."/>
        </authorList>
    </citation>
    <scope>NUCLEOTIDE SEQUENCE [LARGE SCALE GENOMIC DNA]</scope>
</reference>
<feature type="region of interest" description="Disordered" evidence="3">
    <location>
        <begin position="722"/>
        <end position="795"/>
    </location>
</feature>
<keyword evidence="2" id="KW-0965">Cell junction</keyword>
<dbReference type="GO" id="GO:0070161">
    <property type="term" value="C:anchoring junction"/>
    <property type="evidence" value="ECO:0007669"/>
    <property type="project" value="UniProtKB-SubCell"/>
</dbReference>
<dbReference type="EMBL" id="KB202619">
    <property type="protein sequence ID" value="ESO89031.1"/>
    <property type="molecule type" value="Genomic_DNA"/>
</dbReference>
<dbReference type="STRING" id="225164.V4A6Y5"/>
<dbReference type="PROSITE" id="PS50831">
    <property type="entry name" value="SOHO"/>
    <property type="match status" value="1"/>
</dbReference>
<feature type="region of interest" description="Disordered" evidence="3">
    <location>
        <begin position="318"/>
        <end position="535"/>
    </location>
</feature>
<feature type="compositionally biased region" description="Basic and acidic residues" evidence="3">
    <location>
        <begin position="318"/>
        <end position="340"/>
    </location>
</feature>
<dbReference type="InterPro" id="IPR003127">
    <property type="entry name" value="SoHo_dom"/>
</dbReference>
<dbReference type="Proteomes" id="UP000030746">
    <property type="component" value="Unassembled WGS sequence"/>
</dbReference>
<organism evidence="5 6">
    <name type="scientific">Lottia gigantea</name>
    <name type="common">Giant owl limpet</name>
    <dbReference type="NCBI Taxonomy" id="225164"/>
    <lineage>
        <taxon>Eukaryota</taxon>
        <taxon>Metazoa</taxon>
        <taxon>Spiralia</taxon>
        <taxon>Lophotrochozoa</taxon>
        <taxon>Mollusca</taxon>
        <taxon>Gastropoda</taxon>
        <taxon>Patellogastropoda</taxon>
        <taxon>Lottioidea</taxon>
        <taxon>Lottiidae</taxon>
        <taxon>Lottia</taxon>
    </lineage>
</organism>
<evidence type="ECO:0000313" key="5">
    <source>
        <dbReference type="EMBL" id="ESO89031.1"/>
    </source>
</evidence>
<feature type="compositionally biased region" description="Basic and acidic residues" evidence="3">
    <location>
        <begin position="825"/>
        <end position="834"/>
    </location>
</feature>
<feature type="region of interest" description="Disordered" evidence="3">
    <location>
        <begin position="556"/>
        <end position="576"/>
    </location>
</feature>
<proteinExistence type="predicted"/>
<feature type="compositionally biased region" description="Low complexity" evidence="3">
    <location>
        <begin position="247"/>
        <end position="259"/>
    </location>
</feature>
<name>V4A6Y5_LOTGI</name>
<feature type="compositionally biased region" description="Basic residues" evidence="3">
    <location>
        <begin position="835"/>
        <end position="849"/>
    </location>
</feature>
<feature type="region of interest" description="Disordered" evidence="3">
    <location>
        <begin position="27"/>
        <end position="271"/>
    </location>
</feature>
<evidence type="ECO:0000256" key="3">
    <source>
        <dbReference type="SAM" id="MobiDB-lite"/>
    </source>
</evidence>
<sequence length="862" mass="96965">MLQQWGTSKKDKTVLPKPVVNFDVILPGPDSTASRLSPRLSPAGSRSRRMMQAQYSGEIKVDHPNQFSQPPQPGQMAVPYYTPSRHAGRPVPQKDSHERNVPITVLSPQQNRNRSYSESDPYGFNIGQVLEPERQPWRAGPSEPPKPNYGSAGSYATLPVKRAAKQQPVVKKASDTNAIQHNDQRYDFNMYSTLPTIKPLKSTQKIDTSDSYKQNQSFDYSQPLWTNQETPRVSSSFPKSQQGAFGDSTPSASSTLTSSDSHDTIVSGTSSKDFRKPINVIHEEMKPIQVVHEERAPSKPIKYTYQDFMKPQRAVREDFKQEPQEEFIKPQKVVREESKPRARQPIQPSGPAEVQEEMIVPQKKEDVQMYKRAPDFGSLPKTKSPNQKKDIGTFHTLPSKSSSSPSAKPTAPVVNGNVTSHHTLGPLSPTSSKQGVWSPGTKPSTFVKAAPEISPRPVQPEPSFNVKPVWTPGGSPSGARKEFKPVKLNTNVSYKPVEKPKPKPKVISPSVRPDDGFSWQPPDSPSSRDPTKLPTSAVQYQLASSKLESLLPEAIENAPPMNGLDTSFDSTKDDLHLPQTQSPYITLLQKSREIEQLSDISNIKQPVMVMDEGQFPKGAKYIGKVERVEGDQKHTDTYYTTKTVEEEASSKVIEQKPKIFDGIGPVDQEGVPLAFRKNIDEKNQHAWYRQMYKNLHKTEKKDELLGINDIIDSIFEDAEDNDYTPTYRFPEEISDTRSEEEVNPYRPSYEIPSRFIDDAGYRSEPEGKSKNLFKNRSKSTSSDESRRLYNYPPPNVQSKIEVYRNQPRSIMEYEPGFSSLAFQEAKTKSPEVRQRSHSVHSTPPRKFKVHNPPADKPGQFSN</sequence>
<dbReference type="AlphaFoldDB" id="V4A6Y5"/>
<feature type="region of interest" description="Disordered" evidence="3">
    <location>
        <begin position="821"/>
        <end position="862"/>
    </location>
</feature>
<evidence type="ECO:0000259" key="4">
    <source>
        <dbReference type="PROSITE" id="PS50831"/>
    </source>
</evidence>
<accession>V4A6Y5</accession>
<evidence type="ECO:0000256" key="1">
    <source>
        <dbReference type="ARBA" id="ARBA00004282"/>
    </source>
</evidence>
<feature type="compositionally biased region" description="Polar residues" evidence="3">
    <location>
        <begin position="416"/>
        <end position="435"/>
    </location>
</feature>
<feature type="compositionally biased region" description="Low complexity" evidence="3">
    <location>
        <begin position="398"/>
        <end position="412"/>
    </location>
</feature>
<feature type="compositionally biased region" description="Polar residues" evidence="3">
    <location>
        <begin position="525"/>
        <end position="535"/>
    </location>
</feature>
<feature type="domain" description="SoHo" evidence="4">
    <location>
        <begin position="654"/>
        <end position="732"/>
    </location>
</feature>
<feature type="compositionally biased region" description="Polar residues" evidence="3">
    <location>
        <begin position="190"/>
        <end position="243"/>
    </location>
</feature>
<dbReference type="KEGG" id="lgi:LOTGIDRAFT_228968"/>
<comment type="subcellular location">
    <subcellularLocation>
        <location evidence="1">Cell junction</location>
    </subcellularLocation>
</comment>
<evidence type="ECO:0000313" key="6">
    <source>
        <dbReference type="Proteomes" id="UP000030746"/>
    </source>
</evidence>
<protein>
    <recommendedName>
        <fullName evidence="4">SoHo domain-containing protein</fullName>
    </recommendedName>
</protein>
<dbReference type="GeneID" id="20247852"/>
<dbReference type="CTD" id="20247852"/>
<dbReference type="SMART" id="SM00459">
    <property type="entry name" value="Sorb"/>
    <property type="match status" value="1"/>
</dbReference>
<keyword evidence="6" id="KW-1185">Reference proteome</keyword>
<dbReference type="HOGENOM" id="CLU_332119_0_0_1"/>
<feature type="compositionally biased region" description="Polar residues" evidence="3">
    <location>
        <begin position="106"/>
        <end position="118"/>
    </location>
</feature>
<dbReference type="RefSeq" id="XP_009060077.1">
    <property type="nucleotide sequence ID" value="XM_009061829.1"/>
</dbReference>
<feature type="compositionally biased region" description="Basic and acidic residues" evidence="3">
    <location>
        <begin position="362"/>
        <end position="374"/>
    </location>
</feature>
<gene>
    <name evidence="5" type="ORF">LOTGIDRAFT_228968</name>
</gene>